<dbReference type="HOGENOM" id="CLU_3036118_0_0_1"/>
<dbReference type="EnsemblPlants" id="PGSC0003DMT400000240">
    <property type="protein sequence ID" value="PGSC0003DMT400000240"/>
    <property type="gene ID" value="PGSC0003DMG402000076"/>
</dbReference>
<proteinExistence type="predicted"/>
<dbReference type="Gramene" id="PGSC0003DMT400000240">
    <property type="protein sequence ID" value="PGSC0003DMT400000240"/>
    <property type="gene ID" value="PGSC0003DMG402000076"/>
</dbReference>
<evidence type="ECO:0000313" key="1">
    <source>
        <dbReference type="EnsemblPlants" id="PGSC0003DMT400000240"/>
    </source>
</evidence>
<sequence length="55" mass="6325">MVLEVCYPPGYPAKAKIHLREESNSDVQSRFGPIICSTSKVRNFKQTLRPNKVQY</sequence>
<accession>M0ZGC8</accession>
<dbReference type="Proteomes" id="UP000011115">
    <property type="component" value="Unassembled WGS sequence"/>
</dbReference>
<name>M0ZGC8_SOLTU</name>
<dbReference type="InParanoid" id="M0ZGC8"/>
<reference evidence="1" key="2">
    <citation type="submission" date="2015-06" db="UniProtKB">
        <authorList>
            <consortium name="EnsemblPlants"/>
        </authorList>
    </citation>
    <scope>IDENTIFICATION</scope>
    <source>
        <strain evidence="1">DM1-3 516 R44</strain>
    </source>
</reference>
<dbReference type="AlphaFoldDB" id="M0ZGC8"/>
<keyword evidence="2" id="KW-1185">Reference proteome</keyword>
<reference evidence="2" key="1">
    <citation type="journal article" date="2011" name="Nature">
        <title>Genome sequence and analysis of the tuber crop potato.</title>
        <authorList>
            <consortium name="The Potato Genome Sequencing Consortium"/>
        </authorList>
    </citation>
    <scope>NUCLEOTIDE SEQUENCE [LARGE SCALE GENOMIC DNA]</scope>
    <source>
        <strain evidence="2">cv. DM1-3 516 R44</strain>
    </source>
</reference>
<protein>
    <submittedName>
        <fullName evidence="1">Uncharacterized protein</fullName>
    </submittedName>
</protein>
<dbReference type="PaxDb" id="4113-PGSC0003DMT400000240"/>
<evidence type="ECO:0000313" key="2">
    <source>
        <dbReference type="Proteomes" id="UP000011115"/>
    </source>
</evidence>
<organism evidence="1 2">
    <name type="scientific">Solanum tuberosum</name>
    <name type="common">Potato</name>
    <dbReference type="NCBI Taxonomy" id="4113"/>
    <lineage>
        <taxon>Eukaryota</taxon>
        <taxon>Viridiplantae</taxon>
        <taxon>Streptophyta</taxon>
        <taxon>Embryophyta</taxon>
        <taxon>Tracheophyta</taxon>
        <taxon>Spermatophyta</taxon>
        <taxon>Magnoliopsida</taxon>
        <taxon>eudicotyledons</taxon>
        <taxon>Gunneridae</taxon>
        <taxon>Pentapetalae</taxon>
        <taxon>asterids</taxon>
        <taxon>lamiids</taxon>
        <taxon>Solanales</taxon>
        <taxon>Solanaceae</taxon>
        <taxon>Solanoideae</taxon>
        <taxon>Solaneae</taxon>
        <taxon>Solanum</taxon>
    </lineage>
</organism>